<gene>
    <name evidence="2" type="ORF">MSEDJ_20890</name>
</gene>
<dbReference type="Gene3D" id="3.30.565.10">
    <property type="entry name" value="Histidine kinase-like ATPase, C-terminal domain"/>
    <property type="match status" value="1"/>
</dbReference>
<dbReference type="InterPro" id="IPR036513">
    <property type="entry name" value="STAS_dom_sf"/>
</dbReference>
<evidence type="ECO:0000259" key="1">
    <source>
        <dbReference type="PROSITE" id="PS50801"/>
    </source>
</evidence>
<feature type="domain" description="STAS" evidence="1">
    <location>
        <begin position="10"/>
        <end position="120"/>
    </location>
</feature>
<dbReference type="InterPro" id="IPR050267">
    <property type="entry name" value="Anti-sigma-factor_SerPK"/>
</dbReference>
<dbReference type="PANTHER" id="PTHR35526:SF3">
    <property type="entry name" value="ANTI-SIGMA-F FACTOR RSBW"/>
    <property type="match status" value="1"/>
</dbReference>
<name>A0A7I7QNQ4_9MYCO</name>
<dbReference type="InterPro" id="IPR036890">
    <property type="entry name" value="HATPase_C_sf"/>
</dbReference>
<dbReference type="AlphaFoldDB" id="A0A7I7QNQ4"/>
<dbReference type="EMBL" id="AP022588">
    <property type="protein sequence ID" value="BBY27993.1"/>
    <property type="molecule type" value="Genomic_DNA"/>
</dbReference>
<evidence type="ECO:0000313" key="2">
    <source>
        <dbReference type="EMBL" id="BBY27993.1"/>
    </source>
</evidence>
<dbReference type="InterPro" id="IPR002645">
    <property type="entry name" value="STAS_dom"/>
</dbReference>
<proteinExistence type="predicted"/>
<accession>A0A7I7QNQ4</accession>
<dbReference type="SUPFAM" id="SSF52091">
    <property type="entry name" value="SpoIIaa-like"/>
    <property type="match status" value="1"/>
</dbReference>
<sequence>MTRPDDADLLRIDQHVAPGHTALLMSGVLDGVTYRTARDAILKAAVDGPANLVMDVTDVVAPRPSAWAVFTSARWLTNQWPDVPMGISCAHASGRRTLARNGIARYVPVFRDVDAAVAALTREHPGVRRRMRHEWPATSSSVPAAREFVAHWLTAWGSADMVATATVVATVLVDNVLRHTDSRPDLRLELNRANVTVAVSDGNSAAAAVREDAEAAGRLSELTIVGVLTLAWGNTPIDGGKTVWAVMGPQNRL</sequence>
<dbReference type="Proteomes" id="UP000467193">
    <property type="component" value="Chromosome"/>
</dbReference>
<dbReference type="PANTHER" id="PTHR35526">
    <property type="entry name" value="ANTI-SIGMA-F FACTOR RSBW-RELATED"/>
    <property type="match status" value="1"/>
</dbReference>
<dbReference type="KEGG" id="msei:MSEDJ_20890"/>
<protein>
    <submittedName>
        <fullName evidence="2">Sulfate transporter</fullName>
    </submittedName>
</protein>
<reference evidence="2 3" key="1">
    <citation type="journal article" date="2019" name="Emerg. Microbes Infect.">
        <title>Comprehensive subspecies identification of 175 nontuberculous mycobacteria species based on 7547 genomic profiles.</title>
        <authorList>
            <person name="Matsumoto Y."/>
            <person name="Kinjo T."/>
            <person name="Motooka D."/>
            <person name="Nabeya D."/>
            <person name="Jung N."/>
            <person name="Uechi K."/>
            <person name="Horii T."/>
            <person name="Iida T."/>
            <person name="Fujita J."/>
            <person name="Nakamura S."/>
        </authorList>
    </citation>
    <scope>NUCLEOTIDE SEQUENCE [LARGE SCALE GENOMIC DNA]</scope>
    <source>
        <strain evidence="2 3">JCM 17899</strain>
    </source>
</reference>
<organism evidence="2 3">
    <name type="scientific">Mycolicibacterium sediminis</name>
    <dbReference type="NCBI Taxonomy" id="1286180"/>
    <lineage>
        <taxon>Bacteria</taxon>
        <taxon>Bacillati</taxon>
        <taxon>Actinomycetota</taxon>
        <taxon>Actinomycetes</taxon>
        <taxon>Mycobacteriales</taxon>
        <taxon>Mycobacteriaceae</taxon>
        <taxon>Mycolicibacterium</taxon>
    </lineage>
</organism>
<keyword evidence="3" id="KW-1185">Reference proteome</keyword>
<dbReference type="RefSeq" id="WP_163796801.1">
    <property type="nucleotide sequence ID" value="NZ_AP022588.1"/>
</dbReference>
<dbReference type="Gene3D" id="3.30.750.24">
    <property type="entry name" value="STAS domain"/>
    <property type="match status" value="1"/>
</dbReference>
<evidence type="ECO:0000313" key="3">
    <source>
        <dbReference type="Proteomes" id="UP000467193"/>
    </source>
</evidence>
<dbReference type="PROSITE" id="PS50801">
    <property type="entry name" value="STAS"/>
    <property type="match status" value="1"/>
</dbReference>